<dbReference type="EMBL" id="CAJJDN010000150">
    <property type="protein sequence ID" value="CAD8124346.1"/>
    <property type="molecule type" value="Genomic_DNA"/>
</dbReference>
<organism evidence="1 3">
    <name type="scientific">Paramecium sonneborni</name>
    <dbReference type="NCBI Taxonomy" id="65129"/>
    <lineage>
        <taxon>Eukaryota</taxon>
        <taxon>Sar</taxon>
        <taxon>Alveolata</taxon>
        <taxon>Ciliophora</taxon>
        <taxon>Intramacronucleata</taxon>
        <taxon>Oligohymenophorea</taxon>
        <taxon>Peniculida</taxon>
        <taxon>Parameciidae</taxon>
        <taxon>Paramecium</taxon>
    </lineage>
</organism>
<protein>
    <submittedName>
        <fullName evidence="1">Uncharacterized protein</fullName>
    </submittedName>
</protein>
<dbReference type="AlphaFoldDB" id="A0A8S1R7Y2"/>
<dbReference type="Proteomes" id="UP000692954">
    <property type="component" value="Unassembled WGS sequence"/>
</dbReference>
<gene>
    <name evidence="1" type="ORF">PSON_ATCC_30995.1.T1500129</name>
    <name evidence="2" type="ORF">PSON_ATCC_30995.1.T1500130</name>
</gene>
<dbReference type="EMBL" id="CAJJDN010000150">
    <property type="protein sequence ID" value="CAD8124347.1"/>
    <property type="molecule type" value="Genomic_DNA"/>
</dbReference>
<evidence type="ECO:0000313" key="1">
    <source>
        <dbReference type="EMBL" id="CAD8124346.1"/>
    </source>
</evidence>
<reference evidence="1" key="1">
    <citation type="submission" date="2021-01" db="EMBL/GenBank/DDBJ databases">
        <authorList>
            <consortium name="Genoscope - CEA"/>
            <person name="William W."/>
        </authorList>
    </citation>
    <scope>NUCLEOTIDE SEQUENCE</scope>
</reference>
<evidence type="ECO:0000313" key="3">
    <source>
        <dbReference type="Proteomes" id="UP000692954"/>
    </source>
</evidence>
<sequence length="175" mass="20306">MSQLSSNIFSLPIIGQRDVQTKQISVTRTIRPSLFLNQIDLIPQSVKTEVEINRSIIYKTMPTEIISNSLIDVSSHIKLPLLSTQKEQKLQKSRNTSPIEYQRNAKKAKLFLKRQESKTDTPIIKFQSKRVEFNKSLVVIDLETGIQDKQELNEMKKPLRRIAHQKTRPLQKIQQ</sequence>
<evidence type="ECO:0000313" key="2">
    <source>
        <dbReference type="EMBL" id="CAD8124347.1"/>
    </source>
</evidence>
<proteinExistence type="predicted"/>
<comment type="caution">
    <text evidence="1">The sequence shown here is derived from an EMBL/GenBank/DDBJ whole genome shotgun (WGS) entry which is preliminary data.</text>
</comment>
<accession>A0A8S1R7Y2</accession>
<name>A0A8S1R7Y2_9CILI</name>
<keyword evidence="3" id="KW-1185">Reference proteome</keyword>